<dbReference type="PROSITE" id="PS51257">
    <property type="entry name" value="PROKAR_LIPOPROTEIN"/>
    <property type="match status" value="1"/>
</dbReference>
<name>A0A0B8Z8W7_9SPHN</name>
<evidence type="ECO:0000256" key="1">
    <source>
        <dbReference type="ARBA" id="ARBA00004167"/>
    </source>
</evidence>
<proteinExistence type="inferred from homology"/>
<dbReference type="AlphaFoldDB" id="A0A0B8Z8W7"/>
<dbReference type="Gene3D" id="1.20.1440.20">
    <property type="entry name" value="LemA-like domain"/>
    <property type="match status" value="1"/>
</dbReference>
<dbReference type="Proteomes" id="UP000031338">
    <property type="component" value="Unassembled WGS sequence"/>
</dbReference>
<dbReference type="InterPro" id="IPR023353">
    <property type="entry name" value="LemA-like_dom_sf"/>
</dbReference>
<dbReference type="PANTHER" id="PTHR34478">
    <property type="entry name" value="PROTEIN LEMA"/>
    <property type="match status" value="1"/>
</dbReference>
<keyword evidence="3" id="KW-0812">Transmembrane</keyword>
<dbReference type="SUPFAM" id="SSF140478">
    <property type="entry name" value="LemA-like"/>
    <property type="match status" value="1"/>
</dbReference>
<sequence>MAATRFTQIAFATVAAASLSACGINSVPAAEEEAKARWADVESSYQRRADLIPNLVATAKGAAASETQILTNVTNARAAATSINITTDDLSNPEEFEKFQNAQNQLTQALGQLRTVVENYPQLQSQARFADLMVQLEGTENRINVSRTRYNEAVQAYNTTIRTFPDAIGAKLIHGAKPMVPFKAAAGSEVAPTVNFDMNAPAPAASGK</sequence>
<reference evidence="7 8" key="1">
    <citation type="submission" date="2014-10" db="EMBL/GenBank/DDBJ databases">
        <title>Draft genome sequence of Novosphingobium subterraneum DSM 12447.</title>
        <authorList>
            <person name="Gan H.M."/>
            <person name="Gan H.Y."/>
            <person name="Savka M.A."/>
        </authorList>
    </citation>
    <scope>NUCLEOTIDE SEQUENCE [LARGE SCALE GENOMIC DNA]</scope>
    <source>
        <strain evidence="7 8">DSM 12447</strain>
    </source>
</reference>
<comment type="caution">
    <text evidence="7">The sequence shown here is derived from an EMBL/GenBank/DDBJ whole genome shotgun (WGS) entry which is preliminary data.</text>
</comment>
<comment type="similarity">
    <text evidence="2">Belongs to the LemA family.</text>
</comment>
<dbReference type="PANTHER" id="PTHR34478:SF2">
    <property type="entry name" value="MEMBRANE PROTEIN"/>
    <property type="match status" value="1"/>
</dbReference>
<dbReference type="EMBL" id="JRVC01000027">
    <property type="protein sequence ID" value="KHS42646.1"/>
    <property type="molecule type" value="Genomic_DNA"/>
</dbReference>
<feature type="signal peptide" evidence="6">
    <location>
        <begin position="1"/>
        <end position="29"/>
    </location>
</feature>
<dbReference type="STRING" id="48936.NJ75_04084"/>
<feature type="chain" id="PRO_5002127399" evidence="6">
    <location>
        <begin position="30"/>
        <end position="208"/>
    </location>
</feature>
<keyword evidence="4" id="KW-1133">Transmembrane helix</keyword>
<evidence type="ECO:0000313" key="8">
    <source>
        <dbReference type="Proteomes" id="UP000031338"/>
    </source>
</evidence>
<dbReference type="InterPro" id="IPR007156">
    <property type="entry name" value="MamQ_LemA"/>
</dbReference>
<evidence type="ECO:0000256" key="3">
    <source>
        <dbReference type="ARBA" id="ARBA00022692"/>
    </source>
</evidence>
<evidence type="ECO:0000256" key="6">
    <source>
        <dbReference type="SAM" id="SignalP"/>
    </source>
</evidence>
<organism evidence="7 8">
    <name type="scientific">Novosphingobium subterraneum</name>
    <dbReference type="NCBI Taxonomy" id="48936"/>
    <lineage>
        <taxon>Bacteria</taxon>
        <taxon>Pseudomonadati</taxon>
        <taxon>Pseudomonadota</taxon>
        <taxon>Alphaproteobacteria</taxon>
        <taxon>Sphingomonadales</taxon>
        <taxon>Sphingomonadaceae</taxon>
        <taxon>Novosphingobium</taxon>
    </lineage>
</organism>
<evidence type="ECO:0000256" key="2">
    <source>
        <dbReference type="ARBA" id="ARBA00008854"/>
    </source>
</evidence>
<evidence type="ECO:0000313" key="7">
    <source>
        <dbReference type="EMBL" id="KHS42646.1"/>
    </source>
</evidence>
<gene>
    <name evidence="7" type="ORF">NJ75_04084</name>
</gene>
<protein>
    <submittedName>
        <fullName evidence="7">LemA family protein</fullName>
    </submittedName>
</protein>
<dbReference type="PATRIC" id="fig|48936.3.peg.4115"/>
<dbReference type="RefSeq" id="WP_039337711.1">
    <property type="nucleotide sequence ID" value="NZ_JRVC01000027.1"/>
</dbReference>
<keyword evidence="5" id="KW-0472">Membrane</keyword>
<keyword evidence="6" id="KW-0732">Signal</keyword>
<dbReference type="Pfam" id="PF04011">
    <property type="entry name" value="LemA"/>
    <property type="match status" value="1"/>
</dbReference>
<keyword evidence="8" id="KW-1185">Reference proteome</keyword>
<evidence type="ECO:0000256" key="4">
    <source>
        <dbReference type="ARBA" id="ARBA00022989"/>
    </source>
</evidence>
<dbReference type="GO" id="GO:0016020">
    <property type="term" value="C:membrane"/>
    <property type="evidence" value="ECO:0007669"/>
    <property type="project" value="UniProtKB-SubCell"/>
</dbReference>
<comment type="subcellular location">
    <subcellularLocation>
        <location evidence="1">Membrane</location>
        <topology evidence="1">Single-pass membrane protein</topology>
    </subcellularLocation>
</comment>
<evidence type="ECO:0000256" key="5">
    <source>
        <dbReference type="ARBA" id="ARBA00023136"/>
    </source>
</evidence>
<accession>A0A0B8Z8W7</accession>